<protein>
    <submittedName>
        <fullName evidence="1">Uncharacterized protein</fullName>
    </submittedName>
</protein>
<evidence type="ECO:0000313" key="2">
    <source>
        <dbReference type="Proteomes" id="UP000214646"/>
    </source>
</evidence>
<gene>
    <name evidence="1" type="ORF">FRUB_08057</name>
</gene>
<dbReference type="Proteomes" id="UP000214646">
    <property type="component" value="Unassembled WGS sequence"/>
</dbReference>
<dbReference type="EMBL" id="NIDE01000017">
    <property type="protein sequence ID" value="OWK35494.1"/>
    <property type="molecule type" value="Genomic_DNA"/>
</dbReference>
<organism evidence="1 2">
    <name type="scientific">Fimbriiglobus ruber</name>
    <dbReference type="NCBI Taxonomy" id="1908690"/>
    <lineage>
        <taxon>Bacteria</taxon>
        <taxon>Pseudomonadati</taxon>
        <taxon>Planctomycetota</taxon>
        <taxon>Planctomycetia</taxon>
        <taxon>Gemmatales</taxon>
        <taxon>Gemmataceae</taxon>
        <taxon>Fimbriiglobus</taxon>
    </lineage>
</organism>
<accession>A0A225D770</accession>
<reference evidence="2" key="1">
    <citation type="submission" date="2017-06" db="EMBL/GenBank/DDBJ databases">
        <title>Genome analysis of Fimbriiglobus ruber SP5, the first member of the order Planctomycetales with confirmed chitinolytic capability.</title>
        <authorList>
            <person name="Ravin N.V."/>
            <person name="Rakitin A.L."/>
            <person name="Ivanova A.A."/>
            <person name="Beletsky A.V."/>
            <person name="Kulichevskaya I.S."/>
            <person name="Mardanov A.V."/>
            <person name="Dedysh S.N."/>
        </authorList>
    </citation>
    <scope>NUCLEOTIDE SEQUENCE [LARGE SCALE GENOMIC DNA]</scope>
    <source>
        <strain evidence="2">SP5</strain>
    </source>
</reference>
<keyword evidence="2" id="KW-1185">Reference proteome</keyword>
<dbReference type="RefSeq" id="WP_143393753.1">
    <property type="nucleotide sequence ID" value="NZ_NIDE01000017.1"/>
</dbReference>
<evidence type="ECO:0000313" key="1">
    <source>
        <dbReference type="EMBL" id="OWK35494.1"/>
    </source>
</evidence>
<comment type="caution">
    <text evidence="1">The sequence shown here is derived from an EMBL/GenBank/DDBJ whole genome shotgun (WGS) entry which is preliminary data.</text>
</comment>
<proteinExistence type="predicted"/>
<sequence>MTKLEDWNRCYALWGAWMYHEAAETGYDAEAAAGPRAAYDQAYSEFCAKYGEAFNPHCKPEETSILDDIRELGLRLLYGRYLDTCQGQAMEFEEWVAGQAV</sequence>
<name>A0A225D770_9BACT</name>
<dbReference type="AlphaFoldDB" id="A0A225D770"/>